<feature type="domain" description="3-keto-alpha-glucoside-1,2-lyase/3-keto-2-hydroxy-glucal hydratase" evidence="2">
    <location>
        <begin position="53"/>
        <end position="253"/>
    </location>
</feature>
<dbReference type="Gene3D" id="2.60.120.560">
    <property type="entry name" value="Exo-inulinase, domain 1"/>
    <property type="match status" value="1"/>
</dbReference>
<dbReference type="EMBL" id="MJIC01000015">
    <property type="protein sequence ID" value="OFI33361.1"/>
    <property type="molecule type" value="Genomic_DNA"/>
</dbReference>
<sequence length="255" mass="28721">MIAKFHRLLRVMLLVACAVSVPATAQDLNSTESAGNTILNKHNKLSVKEKQQGWQLLFDGKSLNGWHVFQFPEATPAWHVQAGMLTINLGASGVQHGDLATNAVYENFELSFEWQTPDNGNSGLFINVQEVPEYPASWQTGPEYQLLGPAHADNADPIKRSGEIFGFASAQEEPEVLASPHWNHSVIRQVDGKVEFYLNNKLTTQVDFNSQPWLHRVSKSRFKDQPHFATSTKGHIVLQEWTSLIFFRNMKIKQL</sequence>
<proteinExistence type="predicted"/>
<evidence type="ECO:0000256" key="1">
    <source>
        <dbReference type="SAM" id="SignalP"/>
    </source>
</evidence>
<keyword evidence="4" id="KW-1185">Reference proteome</keyword>
<reference evidence="3 4" key="1">
    <citation type="submission" date="2016-09" db="EMBL/GenBank/DDBJ databases">
        <title>Alteromonas lipolytica, a new species isolated from sea water.</title>
        <authorList>
            <person name="Wu Y.-H."/>
            <person name="Cheng H."/>
            <person name="Xu X.-W."/>
        </authorList>
    </citation>
    <scope>NUCLEOTIDE SEQUENCE [LARGE SCALE GENOMIC DNA]</scope>
    <source>
        <strain evidence="3 4">JW12</strain>
    </source>
</reference>
<dbReference type="GO" id="GO:0016787">
    <property type="term" value="F:hydrolase activity"/>
    <property type="evidence" value="ECO:0007669"/>
    <property type="project" value="InterPro"/>
</dbReference>
<dbReference type="InterPro" id="IPR010496">
    <property type="entry name" value="AL/BT2_dom"/>
</dbReference>
<dbReference type="Proteomes" id="UP000176037">
    <property type="component" value="Unassembled WGS sequence"/>
</dbReference>
<dbReference type="Pfam" id="PF06439">
    <property type="entry name" value="3keto-disac_hyd"/>
    <property type="match status" value="1"/>
</dbReference>
<feature type="chain" id="PRO_5009214001" description="3-keto-alpha-glucoside-1,2-lyase/3-keto-2-hydroxy-glucal hydratase domain-containing protein" evidence="1">
    <location>
        <begin position="26"/>
        <end position="255"/>
    </location>
</feature>
<evidence type="ECO:0000313" key="4">
    <source>
        <dbReference type="Proteomes" id="UP000176037"/>
    </source>
</evidence>
<feature type="signal peptide" evidence="1">
    <location>
        <begin position="1"/>
        <end position="25"/>
    </location>
</feature>
<name>A0A1E8FBR6_9ALTE</name>
<protein>
    <recommendedName>
        <fullName evidence="2">3-keto-alpha-glucoside-1,2-lyase/3-keto-2-hydroxy-glucal hydratase domain-containing protein</fullName>
    </recommendedName>
</protein>
<accession>A0A1E8FBR6</accession>
<evidence type="ECO:0000259" key="2">
    <source>
        <dbReference type="Pfam" id="PF06439"/>
    </source>
</evidence>
<comment type="caution">
    <text evidence="3">The sequence shown here is derived from an EMBL/GenBank/DDBJ whole genome shotgun (WGS) entry which is preliminary data.</text>
</comment>
<evidence type="ECO:0000313" key="3">
    <source>
        <dbReference type="EMBL" id="OFI33361.1"/>
    </source>
</evidence>
<keyword evidence="1" id="KW-0732">Signal</keyword>
<organism evidence="3 4">
    <name type="scientific">Alteromonas lipolytica</name>
    <dbReference type="NCBI Taxonomy" id="1856405"/>
    <lineage>
        <taxon>Bacteria</taxon>
        <taxon>Pseudomonadati</taxon>
        <taxon>Pseudomonadota</taxon>
        <taxon>Gammaproteobacteria</taxon>
        <taxon>Alteromonadales</taxon>
        <taxon>Alteromonadaceae</taxon>
        <taxon>Alteromonas/Salinimonas group</taxon>
        <taxon>Alteromonas</taxon>
    </lineage>
</organism>
<dbReference type="AlphaFoldDB" id="A0A1E8FBR6"/>
<dbReference type="STRING" id="1856405.BFC17_03615"/>
<gene>
    <name evidence="3" type="ORF">BFC17_03615</name>
</gene>